<feature type="non-terminal residue" evidence="2">
    <location>
        <position position="56"/>
    </location>
</feature>
<reference evidence="2" key="1">
    <citation type="submission" date="2013-12" db="EMBL/GenBank/DDBJ databases">
        <title>A Varibaculum cambriense genome reconstructed from a premature infant gut community with otherwise low bacterial novelty that shifts toward anaerobic metabolism during the third week of life.</title>
        <authorList>
            <person name="Brown C.T."/>
            <person name="Sharon I."/>
            <person name="Thomas B.C."/>
            <person name="Castelle C.J."/>
            <person name="Morowitz M.J."/>
            <person name="Banfield J.F."/>
        </authorList>
    </citation>
    <scope>NUCLEOTIDE SEQUENCE</scope>
</reference>
<dbReference type="AlphaFoldDB" id="W1XG24"/>
<keyword evidence="1" id="KW-0812">Transmembrane</keyword>
<accession>W1XG24</accession>
<organism evidence="2">
    <name type="scientific">human gut metagenome</name>
    <dbReference type="NCBI Taxonomy" id="408170"/>
    <lineage>
        <taxon>unclassified sequences</taxon>
        <taxon>metagenomes</taxon>
        <taxon>organismal metagenomes</taxon>
    </lineage>
</organism>
<name>W1XG24_9ZZZZ</name>
<proteinExistence type="predicted"/>
<evidence type="ECO:0000256" key="1">
    <source>
        <dbReference type="SAM" id="Phobius"/>
    </source>
</evidence>
<protein>
    <submittedName>
        <fullName evidence="2">Uncharacterized protein</fullName>
    </submittedName>
</protein>
<keyword evidence="1" id="KW-0472">Membrane</keyword>
<gene>
    <name evidence="2" type="ORF">Q604_UNBC16338G0002</name>
</gene>
<sequence length="56" mass="6300">MKQVHVGHTKLHLPHPIHLSLYSFHIFELNTLVEILSGMLTLIVFSLTKSGVTFSS</sequence>
<comment type="caution">
    <text evidence="2">The sequence shown here is derived from an EMBL/GenBank/DDBJ whole genome shotgun (WGS) entry which is preliminary data.</text>
</comment>
<keyword evidence="1" id="KW-1133">Transmembrane helix</keyword>
<evidence type="ECO:0000313" key="2">
    <source>
        <dbReference type="EMBL" id="ETJ29121.1"/>
    </source>
</evidence>
<dbReference type="EMBL" id="AZMM01016338">
    <property type="protein sequence ID" value="ETJ29121.1"/>
    <property type="molecule type" value="Genomic_DNA"/>
</dbReference>
<feature type="transmembrane region" description="Helical" evidence="1">
    <location>
        <begin position="21"/>
        <end position="47"/>
    </location>
</feature>